<dbReference type="Proteomes" id="UP000032142">
    <property type="component" value="Unassembled WGS sequence"/>
</dbReference>
<keyword evidence="2" id="KW-1185">Reference proteome</keyword>
<dbReference type="EMBL" id="JRRC01238904">
    <property type="protein sequence ID" value="KHG02074.1"/>
    <property type="molecule type" value="Genomic_DNA"/>
</dbReference>
<reference evidence="2" key="1">
    <citation type="submission" date="2014-09" db="EMBL/GenBank/DDBJ databases">
        <authorList>
            <person name="Mudge J."/>
            <person name="Ramaraj T."/>
            <person name="Lindquist I.E."/>
            <person name="Bharti A.K."/>
            <person name="Sundararajan A."/>
            <person name="Cameron C.T."/>
            <person name="Woodward J.E."/>
            <person name="May G.D."/>
            <person name="Brubaker C."/>
            <person name="Broadhvest J."/>
            <person name="Wilkins T.A."/>
        </authorList>
    </citation>
    <scope>NUCLEOTIDE SEQUENCE</scope>
    <source>
        <strain evidence="2">cv. AKA8401</strain>
    </source>
</reference>
<gene>
    <name evidence="1" type="ORF">F383_24584</name>
</gene>
<comment type="caution">
    <text evidence="1">The sequence shown here is derived from an EMBL/GenBank/DDBJ whole genome shotgun (WGS) entry which is preliminary data.</text>
</comment>
<accession>A0A0B0MRD9</accession>
<organism evidence="1 2">
    <name type="scientific">Gossypium arboreum</name>
    <name type="common">Tree cotton</name>
    <name type="synonym">Gossypium nanking</name>
    <dbReference type="NCBI Taxonomy" id="29729"/>
    <lineage>
        <taxon>Eukaryota</taxon>
        <taxon>Viridiplantae</taxon>
        <taxon>Streptophyta</taxon>
        <taxon>Embryophyta</taxon>
        <taxon>Tracheophyta</taxon>
        <taxon>Spermatophyta</taxon>
        <taxon>Magnoliopsida</taxon>
        <taxon>eudicotyledons</taxon>
        <taxon>Gunneridae</taxon>
        <taxon>Pentapetalae</taxon>
        <taxon>rosids</taxon>
        <taxon>malvids</taxon>
        <taxon>Malvales</taxon>
        <taxon>Malvaceae</taxon>
        <taxon>Malvoideae</taxon>
        <taxon>Gossypium</taxon>
    </lineage>
</organism>
<evidence type="ECO:0000313" key="2">
    <source>
        <dbReference type="Proteomes" id="UP000032142"/>
    </source>
</evidence>
<sequence>MFNYCDECMNDFIVYEHNIVNKFDDCALSRKSRLNLRNDVGYNYCQASSGIKEHQRLDHTIN</sequence>
<proteinExistence type="predicted"/>
<protein>
    <submittedName>
        <fullName evidence="1">Violaxanthin de-epoxidase, chloroplastic</fullName>
    </submittedName>
</protein>
<dbReference type="AlphaFoldDB" id="A0A0B0MRD9"/>
<evidence type="ECO:0000313" key="1">
    <source>
        <dbReference type="EMBL" id="KHG02074.1"/>
    </source>
</evidence>
<name>A0A0B0MRD9_GOSAR</name>